<keyword evidence="1" id="KW-0472">Membrane</keyword>
<keyword evidence="1" id="KW-0812">Transmembrane</keyword>
<feature type="transmembrane region" description="Helical" evidence="1">
    <location>
        <begin position="6"/>
        <end position="28"/>
    </location>
</feature>
<evidence type="ECO:0000313" key="2">
    <source>
        <dbReference type="EMBL" id="CAB4186590.1"/>
    </source>
</evidence>
<protein>
    <submittedName>
        <fullName evidence="3">Uncharacterized protein</fullName>
    </submittedName>
</protein>
<organism evidence="3">
    <name type="scientific">uncultured Caudovirales phage</name>
    <dbReference type="NCBI Taxonomy" id="2100421"/>
    <lineage>
        <taxon>Viruses</taxon>
        <taxon>Duplodnaviria</taxon>
        <taxon>Heunggongvirae</taxon>
        <taxon>Uroviricota</taxon>
        <taxon>Caudoviricetes</taxon>
        <taxon>Peduoviridae</taxon>
        <taxon>Maltschvirus</taxon>
        <taxon>Maltschvirus maltsch</taxon>
    </lineage>
</organism>
<evidence type="ECO:0000313" key="4">
    <source>
        <dbReference type="EMBL" id="CAB4218800.1"/>
    </source>
</evidence>
<gene>
    <name evidence="2" type="ORF">UFOVP1150_22</name>
    <name evidence="3" type="ORF">UFOVP1329_41</name>
    <name evidence="4" type="ORF">UFOVP1595_39</name>
</gene>
<proteinExistence type="predicted"/>
<evidence type="ECO:0000313" key="3">
    <source>
        <dbReference type="EMBL" id="CAB4199372.1"/>
    </source>
</evidence>
<sequence length="83" mass="9032">MSTLILAGIIGSLIGASITILIVHYSLLPEVQRDYQNDIITKCADVRHVAYRTGYEDGHRAGLKVGSKATTRLIPPTSKEVPQ</sequence>
<evidence type="ECO:0000256" key="1">
    <source>
        <dbReference type="SAM" id="Phobius"/>
    </source>
</evidence>
<dbReference type="EMBL" id="LR797098">
    <property type="protein sequence ID" value="CAB4186590.1"/>
    <property type="molecule type" value="Genomic_DNA"/>
</dbReference>
<accession>A0A6J5RTV0</accession>
<name>A0A6J5RTV0_9CAUD</name>
<dbReference type="EMBL" id="LR797464">
    <property type="protein sequence ID" value="CAB4218800.1"/>
    <property type="molecule type" value="Genomic_DNA"/>
</dbReference>
<reference evidence="3" key="1">
    <citation type="submission" date="2020-05" db="EMBL/GenBank/DDBJ databases">
        <authorList>
            <person name="Chiriac C."/>
            <person name="Salcher M."/>
            <person name="Ghai R."/>
            <person name="Kavagutti S V."/>
        </authorList>
    </citation>
    <scope>NUCLEOTIDE SEQUENCE</scope>
</reference>
<dbReference type="EMBL" id="LR797282">
    <property type="protein sequence ID" value="CAB4199372.1"/>
    <property type="molecule type" value="Genomic_DNA"/>
</dbReference>
<keyword evidence="1" id="KW-1133">Transmembrane helix</keyword>